<feature type="transmembrane region" description="Helical" evidence="7">
    <location>
        <begin position="248"/>
        <end position="266"/>
    </location>
</feature>
<evidence type="ECO:0000256" key="5">
    <source>
        <dbReference type="ARBA" id="ARBA00022989"/>
    </source>
</evidence>
<comment type="similarity">
    <text evidence="2">Belongs to the acyltransferase 3 family.</text>
</comment>
<evidence type="ECO:0000256" key="3">
    <source>
        <dbReference type="ARBA" id="ARBA00022475"/>
    </source>
</evidence>
<dbReference type="InterPro" id="IPR002656">
    <property type="entry name" value="Acyl_transf_3_dom"/>
</dbReference>
<evidence type="ECO:0000313" key="9">
    <source>
        <dbReference type="EMBL" id="OIP04371.1"/>
    </source>
</evidence>
<feature type="transmembrane region" description="Helical" evidence="7">
    <location>
        <begin position="310"/>
        <end position="327"/>
    </location>
</feature>
<evidence type="ECO:0000313" key="10">
    <source>
        <dbReference type="Proteomes" id="UP000183605"/>
    </source>
</evidence>
<gene>
    <name evidence="9" type="ORF">AUK18_00180</name>
</gene>
<keyword evidence="4 7" id="KW-0812">Transmembrane</keyword>
<feature type="transmembrane region" description="Helical" evidence="7">
    <location>
        <begin position="278"/>
        <end position="298"/>
    </location>
</feature>
<dbReference type="EMBL" id="MNXQ01000005">
    <property type="protein sequence ID" value="OIP04371.1"/>
    <property type="molecule type" value="Genomic_DNA"/>
</dbReference>
<dbReference type="GO" id="GO:0009246">
    <property type="term" value="P:enterobacterial common antigen biosynthetic process"/>
    <property type="evidence" value="ECO:0007669"/>
    <property type="project" value="TreeGrafter"/>
</dbReference>
<keyword evidence="3" id="KW-1003">Cell membrane</keyword>
<proteinExistence type="inferred from homology"/>
<feature type="transmembrane region" description="Helical" evidence="7">
    <location>
        <begin position="123"/>
        <end position="143"/>
    </location>
</feature>
<dbReference type="PANTHER" id="PTHR40074">
    <property type="entry name" value="O-ACETYLTRANSFERASE WECH"/>
    <property type="match status" value="1"/>
</dbReference>
<evidence type="ECO:0000256" key="1">
    <source>
        <dbReference type="ARBA" id="ARBA00004651"/>
    </source>
</evidence>
<dbReference type="Proteomes" id="UP000183605">
    <property type="component" value="Unassembled WGS sequence"/>
</dbReference>
<protein>
    <recommendedName>
        <fullName evidence="8">Acyltransferase 3 domain-containing protein</fullName>
    </recommendedName>
</protein>
<evidence type="ECO:0000259" key="8">
    <source>
        <dbReference type="Pfam" id="PF01757"/>
    </source>
</evidence>
<feature type="transmembrane region" description="Helical" evidence="7">
    <location>
        <begin position="150"/>
        <end position="168"/>
    </location>
</feature>
<comment type="caution">
    <text evidence="9">The sequence shown here is derived from an EMBL/GenBank/DDBJ whole genome shotgun (WGS) entry which is preliminary data.</text>
</comment>
<evidence type="ECO:0000256" key="6">
    <source>
        <dbReference type="ARBA" id="ARBA00023136"/>
    </source>
</evidence>
<dbReference type="AlphaFoldDB" id="A0A1J5AZW2"/>
<feature type="transmembrane region" description="Helical" evidence="7">
    <location>
        <begin position="12"/>
        <end position="31"/>
    </location>
</feature>
<dbReference type="GO" id="GO:0005886">
    <property type="term" value="C:plasma membrane"/>
    <property type="evidence" value="ECO:0007669"/>
    <property type="project" value="UniProtKB-SubCell"/>
</dbReference>
<feature type="transmembrane region" description="Helical" evidence="7">
    <location>
        <begin position="174"/>
        <end position="197"/>
    </location>
</feature>
<keyword evidence="6 7" id="KW-0472">Membrane</keyword>
<organism evidence="9 10">
    <name type="scientific">Candidatus Beckwithbacteria bacterium CG2_30_44_31</name>
    <dbReference type="NCBI Taxonomy" id="1805035"/>
    <lineage>
        <taxon>Bacteria</taxon>
        <taxon>Candidatus Beckwithiibacteriota</taxon>
    </lineage>
</organism>
<feature type="transmembrane region" description="Helical" evidence="7">
    <location>
        <begin position="43"/>
        <end position="66"/>
    </location>
</feature>
<feature type="domain" description="Acyltransferase 3" evidence="8">
    <location>
        <begin position="8"/>
        <end position="325"/>
    </location>
</feature>
<comment type="subcellular location">
    <subcellularLocation>
        <location evidence="1">Cell membrane</location>
        <topology evidence="1">Multi-pass membrane protein</topology>
    </subcellularLocation>
</comment>
<dbReference type="PANTHER" id="PTHR40074:SF2">
    <property type="entry name" value="O-ACETYLTRANSFERASE WECH"/>
    <property type="match status" value="1"/>
</dbReference>
<accession>A0A1J5AZW2</accession>
<dbReference type="Pfam" id="PF01757">
    <property type="entry name" value="Acyl_transf_3"/>
    <property type="match status" value="1"/>
</dbReference>
<feature type="transmembrane region" description="Helical" evidence="7">
    <location>
        <begin position="209"/>
        <end position="228"/>
    </location>
</feature>
<name>A0A1J5AZW2_9BACT</name>
<evidence type="ECO:0000256" key="4">
    <source>
        <dbReference type="ARBA" id="ARBA00022692"/>
    </source>
</evidence>
<reference evidence="9 10" key="1">
    <citation type="journal article" date="2016" name="Environ. Microbiol.">
        <title>Genomic resolution of a cold subsurface aquifer community provides metabolic insights for novel microbes adapted to high CO concentrations.</title>
        <authorList>
            <person name="Probst A.J."/>
            <person name="Castelle C.J."/>
            <person name="Singh A."/>
            <person name="Brown C.T."/>
            <person name="Anantharaman K."/>
            <person name="Sharon I."/>
            <person name="Hug L.A."/>
            <person name="Burstein D."/>
            <person name="Emerson J.B."/>
            <person name="Thomas B.C."/>
            <person name="Banfield J.F."/>
        </authorList>
    </citation>
    <scope>NUCLEOTIDE SEQUENCE [LARGE SCALE GENOMIC DNA]</scope>
    <source>
        <strain evidence="9">CG2_30_44_31</strain>
    </source>
</reference>
<keyword evidence="5 7" id="KW-1133">Transmembrane helix</keyword>
<dbReference type="GO" id="GO:0016413">
    <property type="term" value="F:O-acetyltransferase activity"/>
    <property type="evidence" value="ECO:0007669"/>
    <property type="project" value="TreeGrafter"/>
</dbReference>
<evidence type="ECO:0000256" key="7">
    <source>
        <dbReference type="SAM" id="Phobius"/>
    </source>
</evidence>
<evidence type="ECO:0000256" key="2">
    <source>
        <dbReference type="ARBA" id="ARBA00007400"/>
    </source>
</evidence>
<feature type="transmembrane region" description="Helical" evidence="7">
    <location>
        <begin position="87"/>
        <end position="103"/>
    </location>
</feature>
<sequence>MAAKPYNPAIDLLRFISILAVVLIHTTTRTLEMTHYQLYQTPWTLLLHQITRFAVPLFFMISGFVLELNYDNQASYWQYLIKRLNRIFIPYVFWSAVYFYFVYTRHGPDFLSALIYGSASHQLYFIPALLVFYLIFPLFHWLYRFFARKWILLILAAVELCLLSADYYQHSLRFFYPLGVALYNFYVFILGMVVSHYHDQLIAFVKKWLAVLIPLTVFLAGYIFYSGRGLFYQTGDIGYFYSNWRPQVMLYTLVFFAVFYYFFTIIRFNLKIVKTISGLSFLVFFLHIIVLEKIWALIGTPLHPAFWYDPLFFLLTAAVSFFIAYLVHKIPYFKIINILSQ</sequence>